<comment type="subcellular location">
    <subcellularLocation>
        <location evidence="1">Cell membrane</location>
        <topology evidence="1">Multi-pass membrane protein</topology>
    </subcellularLocation>
</comment>
<feature type="transmembrane region" description="Helical" evidence="6">
    <location>
        <begin position="20"/>
        <end position="38"/>
    </location>
</feature>
<dbReference type="GO" id="GO:0005886">
    <property type="term" value="C:plasma membrane"/>
    <property type="evidence" value="ECO:0007669"/>
    <property type="project" value="UniProtKB-SubCell"/>
</dbReference>
<evidence type="ECO:0000313" key="9">
    <source>
        <dbReference type="Proteomes" id="UP001232063"/>
    </source>
</evidence>
<organism evidence="8 9">
    <name type="scientific">Xanthocytophaga agilis</name>
    <dbReference type="NCBI Taxonomy" id="3048010"/>
    <lineage>
        <taxon>Bacteria</taxon>
        <taxon>Pseudomonadati</taxon>
        <taxon>Bacteroidota</taxon>
        <taxon>Cytophagia</taxon>
        <taxon>Cytophagales</taxon>
        <taxon>Rhodocytophagaceae</taxon>
        <taxon>Xanthocytophaga</taxon>
    </lineage>
</organism>
<reference evidence="8" key="1">
    <citation type="submission" date="2023-05" db="EMBL/GenBank/DDBJ databases">
        <authorList>
            <person name="Zhang X."/>
        </authorList>
    </citation>
    <scope>NUCLEOTIDE SEQUENCE</scope>
    <source>
        <strain evidence="8">BD1B2-1</strain>
    </source>
</reference>
<evidence type="ECO:0000313" key="8">
    <source>
        <dbReference type="EMBL" id="MDJ1504376.1"/>
    </source>
</evidence>
<dbReference type="EMBL" id="JASJOU010000011">
    <property type="protein sequence ID" value="MDJ1504376.1"/>
    <property type="molecule type" value="Genomic_DNA"/>
</dbReference>
<evidence type="ECO:0000259" key="7">
    <source>
        <dbReference type="Pfam" id="PF06271"/>
    </source>
</evidence>
<dbReference type="AlphaFoldDB" id="A0AAE3UHI7"/>
<evidence type="ECO:0000256" key="5">
    <source>
        <dbReference type="ARBA" id="ARBA00023136"/>
    </source>
</evidence>
<evidence type="ECO:0000256" key="4">
    <source>
        <dbReference type="ARBA" id="ARBA00022989"/>
    </source>
</evidence>
<gene>
    <name evidence="8" type="ORF">QNI22_27195</name>
</gene>
<keyword evidence="4 6" id="KW-1133">Transmembrane helix</keyword>
<evidence type="ECO:0000256" key="2">
    <source>
        <dbReference type="ARBA" id="ARBA00022475"/>
    </source>
</evidence>
<dbReference type="InterPro" id="IPR010432">
    <property type="entry name" value="RDD"/>
</dbReference>
<feature type="domain" description="RDD" evidence="7">
    <location>
        <begin position="10"/>
        <end position="127"/>
    </location>
</feature>
<comment type="caution">
    <text evidence="8">The sequence shown here is derived from an EMBL/GenBank/DDBJ whole genome shotgun (WGS) entry which is preliminary data.</text>
</comment>
<keyword evidence="2" id="KW-1003">Cell membrane</keyword>
<accession>A0AAE3UHI7</accession>
<evidence type="ECO:0000256" key="1">
    <source>
        <dbReference type="ARBA" id="ARBA00004651"/>
    </source>
</evidence>
<dbReference type="Proteomes" id="UP001232063">
    <property type="component" value="Unassembled WGS sequence"/>
</dbReference>
<name>A0AAE3UHI7_9BACT</name>
<keyword evidence="3 6" id="KW-0812">Transmembrane</keyword>
<evidence type="ECO:0000256" key="6">
    <source>
        <dbReference type="SAM" id="Phobius"/>
    </source>
</evidence>
<keyword evidence="9" id="KW-1185">Reference proteome</keyword>
<evidence type="ECO:0000256" key="3">
    <source>
        <dbReference type="ARBA" id="ARBA00022692"/>
    </source>
</evidence>
<feature type="transmembrane region" description="Helical" evidence="6">
    <location>
        <begin position="50"/>
        <end position="75"/>
    </location>
</feature>
<dbReference type="InterPro" id="IPR051791">
    <property type="entry name" value="Pra-immunoreactive"/>
</dbReference>
<dbReference type="RefSeq" id="WP_314515584.1">
    <property type="nucleotide sequence ID" value="NZ_JASJOU010000011.1"/>
</dbReference>
<proteinExistence type="predicted"/>
<keyword evidence="5 6" id="KW-0472">Membrane</keyword>
<sequence>MQTQEIIVEYPSLLRRIQSSVIDILVVMLFMVICTQIADSFENFPVWLRVVFMFAIVLYEPVCITYFNTLGQYLLGIRVRDNDYPSERIPLFKSIIRFALKTFLGWFAFISVYNNKRRRALHDMAAGSIVVSRKSTQ</sequence>
<dbReference type="Pfam" id="PF06271">
    <property type="entry name" value="RDD"/>
    <property type="match status" value="1"/>
</dbReference>
<protein>
    <submittedName>
        <fullName evidence="8">RDD family protein</fullName>
    </submittedName>
</protein>
<dbReference type="PANTHER" id="PTHR36115">
    <property type="entry name" value="PROLINE-RICH ANTIGEN HOMOLOG-RELATED"/>
    <property type="match status" value="1"/>
</dbReference>